<dbReference type="EC" id="5.1.3.3" evidence="4 8"/>
<evidence type="ECO:0000313" key="13">
    <source>
        <dbReference type="Proteomes" id="UP000054851"/>
    </source>
</evidence>
<sequence>MLTTHPDVRREGSIERFSLKPLMSLTDLVIIRFAAATCAALIPLGGWAASVASAPYGTTRQGQQVTQYTLSNSRGVTMNCITYGGVVTRLDVPDRRGHRADIVLGFGSLADYEKYNGKIHFGGLIGRYANRIADGRFELEGHTWKLPVNEPPNTLHGGPHGFDEKVWSVVRTFQGAQGAGVQLRYVSPDGENGFPGTLTVDVTYTLTDDNEVRIDYRAKTDKPTVVNLTNHSYFNLAGEGSGSVEGQLIMIAASSYTPVRPDSIPTGELASVENTPLDLRALTPIGARLRSSFQQMRYAHGYDHNWKLNKNGQRNGEPTFAARVYDPSSGRVLDVYTTQPGLQFYAGNGLDGGVTGTSGAAYRQTDGFALEAGHFPDSPNHATFPSTELKPGDEYHEVTVWKIGVR</sequence>
<protein>
    <recommendedName>
        <fullName evidence="5 8">Aldose 1-epimerase</fullName>
        <ecNumber evidence="4 8">5.1.3.3</ecNumber>
    </recommendedName>
</protein>
<dbReference type="Proteomes" id="UP000054851">
    <property type="component" value="Unassembled WGS sequence"/>
</dbReference>
<dbReference type="UniPathway" id="UPA00242"/>
<evidence type="ECO:0000256" key="9">
    <source>
        <dbReference type="PIRSR" id="PIRSR005096-1"/>
    </source>
</evidence>
<organism evidence="12 13">
    <name type="scientific">Caballeronia hypogeia</name>
    <dbReference type="NCBI Taxonomy" id="1777140"/>
    <lineage>
        <taxon>Bacteria</taxon>
        <taxon>Pseudomonadati</taxon>
        <taxon>Pseudomonadota</taxon>
        <taxon>Betaproteobacteria</taxon>
        <taxon>Burkholderiales</taxon>
        <taxon>Burkholderiaceae</taxon>
        <taxon>Caballeronia</taxon>
    </lineage>
</organism>
<feature type="binding site" evidence="11">
    <location>
        <begin position="130"/>
        <end position="131"/>
    </location>
    <ligand>
        <name>beta-D-galactose</name>
        <dbReference type="ChEBI" id="CHEBI:27667"/>
    </ligand>
</feature>
<dbReference type="STRING" id="1777140.AWB79_00909"/>
<dbReference type="EMBL" id="FCOA02000002">
    <property type="protein sequence ID" value="SAK44966.1"/>
    <property type="molecule type" value="Genomic_DNA"/>
</dbReference>
<dbReference type="PANTHER" id="PTHR10091:SF0">
    <property type="entry name" value="GALACTOSE MUTAROTASE"/>
    <property type="match status" value="1"/>
</dbReference>
<dbReference type="Gene3D" id="2.70.98.10">
    <property type="match status" value="1"/>
</dbReference>
<feature type="binding site" evidence="10">
    <location>
        <position position="303"/>
    </location>
    <ligand>
        <name>beta-D-galactose</name>
        <dbReference type="ChEBI" id="CHEBI:27667"/>
    </ligand>
</feature>
<name>A0A157ZHK1_9BURK</name>
<dbReference type="GO" id="GO:0033499">
    <property type="term" value="P:galactose catabolic process via UDP-galactose, Leloir pathway"/>
    <property type="evidence" value="ECO:0007669"/>
    <property type="project" value="TreeGrafter"/>
</dbReference>
<feature type="binding site" evidence="11">
    <location>
        <begin position="231"/>
        <end position="233"/>
    </location>
    <ligand>
        <name>beta-D-galactose</name>
        <dbReference type="ChEBI" id="CHEBI:27667"/>
    </ligand>
</feature>
<evidence type="ECO:0000256" key="10">
    <source>
        <dbReference type="PIRSR" id="PIRSR005096-2"/>
    </source>
</evidence>
<evidence type="ECO:0000256" key="1">
    <source>
        <dbReference type="ARBA" id="ARBA00001614"/>
    </source>
</evidence>
<evidence type="ECO:0000256" key="8">
    <source>
        <dbReference type="PIRNR" id="PIRNR005096"/>
    </source>
</evidence>
<dbReference type="NCBIfam" id="NF008277">
    <property type="entry name" value="PRK11055.1"/>
    <property type="match status" value="1"/>
</dbReference>
<dbReference type="PROSITE" id="PS00545">
    <property type="entry name" value="ALDOSE_1_EPIMERASE"/>
    <property type="match status" value="1"/>
</dbReference>
<dbReference type="GO" id="GO:0005737">
    <property type="term" value="C:cytoplasm"/>
    <property type="evidence" value="ECO:0007669"/>
    <property type="project" value="TreeGrafter"/>
</dbReference>
<dbReference type="InterPro" id="IPR047215">
    <property type="entry name" value="Galactose_mutarotase-like"/>
</dbReference>
<dbReference type="InterPro" id="IPR008183">
    <property type="entry name" value="Aldose_1/G6P_1-epimerase"/>
</dbReference>
<dbReference type="InterPro" id="IPR011013">
    <property type="entry name" value="Gal_mutarotase_sf_dom"/>
</dbReference>
<dbReference type="AlphaFoldDB" id="A0A157ZHK1"/>
<feature type="active site" description="Proton donor" evidence="9">
    <location>
        <position position="231"/>
    </location>
</feature>
<dbReference type="GO" id="GO:0030246">
    <property type="term" value="F:carbohydrate binding"/>
    <property type="evidence" value="ECO:0007669"/>
    <property type="project" value="InterPro"/>
</dbReference>
<dbReference type="PANTHER" id="PTHR10091">
    <property type="entry name" value="ALDOSE-1-EPIMERASE"/>
    <property type="match status" value="1"/>
</dbReference>
<comment type="caution">
    <text evidence="12">The sequence shown here is derived from an EMBL/GenBank/DDBJ whole genome shotgun (WGS) entry which is preliminary data.</text>
</comment>
<dbReference type="Pfam" id="PF01263">
    <property type="entry name" value="Aldose_epim"/>
    <property type="match status" value="1"/>
</dbReference>
<evidence type="ECO:0000313" key="12">
    <source>
        <dbReference type="EMBL" id="SAK44966.1"/>
    </source>
</evidence>
<evidence type="ECO:0000256" key="4">
    <source>
        <dbReference type="ARBA" id="ARBA00013185"/>
    </source>
</evidence>
<keyword evidence="13" id="KW-1185">Reference proteome</keyword>
<comment type="pathway">
    <text evidence="2 8">Carbohydrate metabolism; hexose metabolism.</text>
</comment>
<evidence type="ECO:0000256" key="2">
    <source>
        <dbReference type="ARBA" id="ARBA00005028"/>
    </source>
</evidence>
<dbReference type="GO" id="GO:0006006">
    <property type="term" value="P:glucose metabolic process"/>
    <property type="evidence" value="ECO:0007669"/>
    <property type="project" value="TreeGrafter"/>
</dbReference>
<dbReference type="PIRSF" id="PIRSF005096">
    <property type="entry name" value="GALM"/>
    <property type="match status" value="1"/>
</dbReference>
<evidence type="ECO:0000256" key="7">
    <source>
        <dbReference type="ARBA" id="ARBA00023277"/>
    </source>
</evidence>
<dbReference type="InterPro" id="IPR014718">
    <property type="entry name" value="GH-type_carb-bd"/>
</dbReference>
<dbReference type="InterPro" id="IPR018052">
    <property type="entry name" value="Ald1_epimerase_CS"/>
</dbReference>
<evidence type="ECO:0000256" key="6">
    <source>
        <dbReference type="ARBA" id="ARBA00023235"/>
    </source>
</evidence>
<keyword evidence="7 8" id="KW-0119">Carbohydrate metabolism</keyword>
<gene>
    <name evidence="12" type="ORF">AWB79_00909</name>
</gene>
<evidence type="ECO:0000256" key="5">
    <source>
        <dbReference type="ARBA" id="ARBA00014165"/>
    </source>
</evidence>
<dbReference type="InterPro" id="IPR015443">
    <property type="entry name" value="Aldose_1-epimerase"/>
</dbReference>
<dbReference type="SUPFAM" id="SSF74650">
    <property type="entry name" value="Galactose mutarotase-like"/>
    <property type="match status" value="1"/>
</dbReference>
<feature type="active site" description="Proton acceptor" evidence="9">
    <location>
        <position position="371"/>
    </location>
</feature>
<proteinExistence type="inferred from homology"/>
<comment type="similarity">
    <text evidence="3 8">Belongs to the aldose epimerase family.</text>
</comment>
<accession>A0A157ZHK1</accession>
<dbReference type="CDD" id="cd09019">
    <property type="entry name" value="galactose_mutarotase_like"/>
    <property type="match status" value="1"/>
</dbReference>
<evidence type="ECO:0000256" key="11">
    <source>
        <dbReference type="PIRSR" id="PIRSR005096-3"/>
    </source>
</evidence>
<dbReference type="GO" id="GO:0004034">
    <property type="term" value="F:aldose 1-epimerase activity"/>
    <property type="evidence" value="ECO:0007669"/>
    <property type="project" value="UniProtKB-EC"/>
</dbReference>
<comment type="catalytic activity">
    <reaction evidence="1 8">
        <text>alpha-D-glucose = beta-D-glucose</text>
        <dbReference type="Rhea" id="RHEA:10264"/>
        <dbReference type="ChEBI" id="CHEBI:15903"/>
        <dbReference type="ChEBI" id="CHEBI:17925"/>
        <dbReference type="EC" id="5.1.3.3"/>
    </reaction>
</comment>
<keyword evidence="6 8" id="KW-0413">Isomerase</keyword>
<reference evidence="12" key="1">
    <citation type="submission" date="2016-01" db="EMBL/GenBank/DDBJ databases">
        <authorList>
            <person name="Peeters C."/>
        </authorList>
    </citation>
    <scope>NUCLEOTIDE SEQUENCE</scope>
    <source>
        <strain evidence="12">LMG 29322</strain>
    </source>
</reference>
<evidence type="ECO:0000256" key="3">
    <source>
        <dbReference type="ARBA" id="ARBA00006206"/>
    </source>
</evidence>